<evidence type="ECO:0000313" key="3">
    <source>
        <dbReference type="WBParaSite" id="SMTH1_5250.1"/>
    </source>
</evidence>
<dbReference type="AlphaFoldDB" id="A0AA85BF58"/>
<name>A0AA85BF58_9TREM</name>
<feature type="region of interest" description="Disordered" evidence="1">
    <location>
        <begin position="198"/>
        <end position="218"/>
    </location>
</feature>
<evidence type="ECO:0000256" key="1">
    <source>
        <dbReference type="SAM" id="MobiDB-lite"/>
    </source>
</evidence>
<dbReference type="Proteomes" id="UP000050791">
    <property type="component" value="Unassembled WGS sequence"/>
</dbReference>
<reference evidence="3" key="1">
    <citation type="submission" date="2023-11" db="UniProtKB">
        <authorList>
            <consortium name="WormBaseParasite"/>
        </authorList>
    </citation>
    <scope>IDENTIFICATION</scope>
</reference>
<organism evidence="2 3">
    <name type="scientific">Schistosoma mattheei</name>
    <dbReference type="NCBI Taxonomy" id="31246"/>
    <lineage>
        <taxon>Eukaryota</taxon>
        <taxon>Metazoa</taxon>
        <taxon>Spiralia</taxon>
        <taxon>Lophotrochozoa</taxon>
        <taxon>Platyhelminthes</taxon>
        <taxon>Trematoda</taxon>
        <taxon>Digenea</taxon>
        <taxon>Strigeidida</taxon>
        <taxon>Schistosomatoidea</taxon>
        <taxon>Schistosomatidae</taxon>
        <taxon>Schistosoma</taxon>
    </lineage>
</organism>
<evidence type="ECO:0000313" key="2">
    <source>
        <dbReference type="Proteomes" id="UP000050791"/>
    </source>
</evidence>
<feature type="compositionally biased region" description="Low complexity" evidence="1">
    <location>
        <begin position="390"/>
        <end position="402"/>
    </location>
</feature>
<accession>A0AA85BF58</accession>
<sequence>MNYYHIWIFICISNCKELNHSQKHYLIPYYVAKVLSGYESRSSIRNVSDKPVMVEFVKQGNSETIPSTNFKIPFNTAIWIPNDLFQKNFLSSKIQWEFTPTEEPNISDAQTGCTFPNGTNTTRLTNSAEIPNTGMVKSNENILRPFNQLAPFSVGGVISKNNSTNNHTNNDNGETKMNYAYTKDQLDQLKSEFIDSDYASSMDEGGSSSNHQKKKSCKSESNILSEAFHDFHSDIASRFVERKSCEDERIRRPINAEACRIYNQVKDVATYIDPELQYGKMYIKWVKDQVKPMNRPEWRYWGAKPIPQLTAPPTFEPFKDTVAWSRSDRLKTTGNILRPEIHFNKFSSNRKSTNHYNSRNVGLWLMDSSLSNKGILKKQYSSCSSLPRLNNNRNVDSSSSSKDINRNTMDSIRNPMDYDSVCHSLHDNHELHILGCDNQTKRADFPARIRPKLNLH</sequence>
<proteinExistence type="predicted"/>
<protein>
    <submittedName>
        <fullName evidence="3">Uncharacterized protein</fullName>
    </submittedName>
</protein>
<dbReference type="WBParaSite" id="SMTH1_5250.1">
    <property type="protein sequence ID" value="SMTH1_5250.1"/>
    <property type="gene ID" value="SMTH1_5250"/>
</dbReference>
<feature type="region of interest" description="Disordered" evidence="1">
    <location>
        <begin position="387"/>
        <end position="410"/>
    </location>
</feature>